<gene>
    <name evidence="2" type="ORF">SAMN05421505_12845</name>
</gene>
<dbReference type="GO" id="GO:0003677">
    <property type="term" value="F:DNA binding"/>
    <property type="evidence" value="ECO:0007669"/>
    <property type="project" value="UniProtKB-KW"/>
</dbReference>
<organism evidence="2 3">
    <name type="scientific">Sinosporangium album</name>
    <dbReference type="NCBI Taxonomy" id="504805"/>
    <lineage>
        <taxon>Bacteria</taxon>
        <taxon>Bacillati</taxon>
        <taxon>Actinomycetota</taxon>
        <taxon>Actinomycetes</taxon>
        <taxon>Streptosporangiales</taxon>
        <taxon>Streptosporangiaceae</taxon>
        <taxon>Sinosporangium</taxon>
    </lineage>
</organism>
<dbReference type="Gene3D" id="1.10.10.10">
    <property type="entry name" value="Winged helix-like DNA-binding domain superfamily/Winged helix DNA-binding domain"/>
    <property type="match status" value="1"/>
</dbReference>
<evidence type="ECO:0000313" key="2">
    <source>
        <dbReference type="EMBL" id="SDH96575.1"/>
    </source>
</evidence>
<dbReference type="PANTHER" id="PTHR33169:SF14">
    <property type="entry name" value="TRANSCRIPTIONAL REGULATOR RV3488"/>
    <property type="match status" value="1"/>
</dbReference>
<dbReference type="RefSeq" id="WP_093173532.1">
    <property type="nucleotide sequence ID" value="NZ_FNCN01000028.1"/>
</dbReference>
<dbReference type="PANTHER" id="PTHR33169">
    <property type="entry name" value="PADR-FAMILY TRANSCRIPTIONAL REGULATOR"/>
    <property type="match status" value="1"/>
</dbReference>
<reference evidence="2 3" key="1">
    <citation type="submission" date="2016-10" db="EMBL/GenBank/DDBJ databases">
        <authorList>
            <person name="de Groot N.N."/>
        </authorList>
    </citation>
    <scope>NUCLEOTIDE SEQUENCE [LARGE SCALE GENOMIC DNA]</scope>
    <source>
        <strain evidence="2 3">CPCC 201354</strain>
    </source>
</reference>
<evidence type="ECO:0000313" key="3">
    <source>
        <dbReference type="Proteomes" id="UP000198923"/>
    </source>
</evidence>
<dbReference type="STRING" id="504805.SAMN05421505_12845"/>
<accession>A0A1G8GQ70</accession>
<protein>
    <submittedName>
        <fullName evidence="2">DNA-binding transcriptional regulator, PadR family</fullName>
    </submittedName>
</protein>
<evidence type="ECO:0000259" key="1">
    <source>
        <dbReference type="Pfam" id="PF03551"/>
    </source>
</evidence>
<dbReference type="EMBL" id="FNCN01000028">
    <property type="protein sequence ID" value="SDH96575.1"/>
    <property type="molecule type" value="Genomic_DNA"/>
</dbReference>
<dbReference type="Proteomes" id="UP000198923">
    <property type="component" value="Unassembled WGS sequence"/>
</dbReference>
<proteinExistence type="predicted"/>
<dbReference type="InterPro" id="IPR005149">
    <property type="entry name" value="Tscrpt_reg_PadR_N"/>
</dbReference>
<dbReference type="InterPro" id="IPR036388">
    <property type="entry name" value="WH-like_DNA-bd_sf"/>
</dbReference>
<dbReference type="Pfam" id="PF03551">
    <property type="entry name" value="PadR"/>
    <property type="match status" value="1"/>
</dbReference>
<dbReference type="InterPro" id="IPR052509">
    <property type="entry name" value="Metal_resp_DNA-bind_regulator"/>
</dbReference>
<dbReference type="OrthoDB" id="8443918at2"/>
<feature type="domain" description="Transcription regulator PadR N-terminal" evidence="1">
    <location>
        <begin position="8"/>
        <end position="83"/>
    </location>
</feature>
<keyword evidence="2" id="KW-0238">DNA-binding</keyword>
<dbReference type="InterPro" id="IPR036390">
    <property type="entry name" value="WH_DNA-bd_sf"/>
</dbReference>
<dbReference type="AlphaFoldDB" id="A0A1G8GQ70"/>
<sequence length="220" mass="23915">MSTTRLLVLGLAYGRETTHGYAIHQELVSWGADRWAHVKWGSIYHALRQLKKEGKLESSVGEGGGEGRCRTDYSITPAGRAAFLELLRGALSDAGAHADLLSAGLAFLTFLSRAEAVDLLERRCEALRRELQEITPYVGFADSWEDPGAEHIPEMLDLWYGNAEHALRWTAGLIERLRGGAYTMADDRGAGADLPGGMSDLSDGLEEGAIGLSTSPDLWD</sequence>
<dbReference type="SUPFAM" id="SSF46785">
    <property type="entry name" value="Winged helix' DNA-binding domain"/>
    <property type="match status" value="1"/>
</dbReference>
<name>A0A1G8GQ70_9ACTN</name>
<keyword evidence="3" id="KW-1185">Reference proteome</keyword>